<dbReference type="EMBL" id="MFUG01000014">
    <property type="protein sequence ID" value="OGI75901.1"/>
    <property type="molecule type" value="Genomic_DNA"/>
</dbReference>
<organism evidence="4 5">
    <name type="scientific">Candidatus Nomurabacteria bacterium RIFCSPHIGHO2_02_FULL_42_19</name>
    <dbReference type="NCBI Taxonomy" id="1801756"/>
    <lineage>
        <taxon>Bacteria</taxon>
        <taxon>Candidatus Nomuraibacteriota</taxon>
    </lineage>
</organism>
<dbReference type="InterPro" id="IPR015422">
    <property type="entry name" value="PyrdxlP-dep_Trfase_small"/>
</dbReference>
<accession>A0A1F6W1X7</accession>
<comment type="similarity">
    <text evidence="3">Belongs to the DegT/DnrJ/EryC1 family.</text>
</comment>
<dbReference type="Proteomes" id="UP000179275">
    <property type="component" value="Unassembled WGS sequence"/>
</dbReference>
<proteinExistence type="inferred from homology"/>
<sequence length="358" mass="40696">MIPVLKPTIDARTKKELLKVMDSGWWGFGPKTQEFEKKFAKYVGAKYCVATNSGTSALDLCLKVYNIKGGELITTPMTFVSDAIVGEWNNMDVTFADIDPDTLCLDPKSLVITKKTKAVITVDSHGRLANIKGIRKKFKGLIIEDAAHAMYTPGAGKDADITIWSFQAVKSLPMWDGGAITTNDEKIYKKLRTLTWLGVEKSTYDRAMGKKYTWDYDITQSQGIKAYMTDTQAVVGLGQLRRLTKTNKRRRAIQAMYNKAFKNMPEIEIPKYSHTVQYYTMKCENRNELSEYLADNGIVTSVHFKPLSKMTYWKKAVKRPLPVNDEVWLKLLTLPVHNALTNKEVKFIIKKVKEFYEG</sequence>
<dbReference type="STRING" id="1801756.A3C67_03480"/>
<dbReference type="GO" id="GO:0030170">
    <property type="term" value="F:pyridoxal phosphate binding"/>
    <property type="evidence" value="ECO:0007669"/>
    <property type="project" value="TreeGrafter"/>
</dbReference>
<dbReference type="Gene3D" id="3.40.640.10">
    <property type="entry name" value="Type I PLP-dependent aspartate aminotransferase-like (Major domain)"/>
    <property type="match status" value="1"/>
</dbReference>
<dbReference type="InterPro" id="IPR015424">
    <property type="entry name" value="PyrdxlP-dep_Trfase"/>
</dbReference>
<protein>
    <recommendedName>
        <fullName evidence="6">Aminotransferase DegT</fullName>
    </recommendedName>
</protein>
<name>A0A1F6W1X7_9BACT</name>
<evidence type="ECO:0000256" key="2">
    <source>
        <dbReference type="PIRSR" id="PIRSR000390-2"/>
    </source>
</evidence>
<dbReference type="CDD" id="cd00616">
    <property type="entry name" value="AHBA_syn"/>
    <property type="match status" value="1"/>
</dbReference>
<feature type="modified residue" description="N6-(pyridoxal phosphate)lysine" evidence="2">
    <location>
        <position position="170"/>
    </location>
</feature>
<dbReference type="PIRSF" id="PIRSF000390">
    <property type="entry name" value="PLP_StrS"/>
    <property type="match status" value="1"/>
</dbReference>
<dbReference type="PANTHER" id="PTHR30244:SF34">
    <property type="entry name" value="DTDP-4-AMINO-4,6-DIDEOXYGALACTOSE TRANSAMINASE"/>
    <property type="match status" value="1"/>
</dbReference>
<evidence type="ECO:0000313" key="4">
    <source>
        <dbReference type="EMBL" id="OGI75901.1"/>
    </source>
</evidence>
<dbReference type="GO" id="GO:0008483">
    <property type="term" value="F:transaminase activity"/>
    <property type="evidence" value="ECO:0007669"/>
    <property type="project" value="TreeGrafter"/>
</dbReference>
<dbReference type="GO" id="GO:0000271">
    <property type="term" value="P:polysaccharide biosynthetic process"/>
    <property type="evidence" value="ECO:0007669"/>
    <property type="project" value="TreeGrafter"/>
</dbReference>
<dbReference type="SUPFAM" id="SSF53383">
    <property type="entry name" value="PLP-dependent transferases"/>
    <property type="match status" value="1"/>
</dbReference>
<gene>
    <name evidence="4" type="ORF">A3C67_03480</name>
</gene>
<evidence type="ECO:0000313" key="5">
    <source>
        <dbReference type="Proteomes" id="UP000179275"/>
    </source>
</evidence>
<reference evidence="4 5" key="1">
    <citation type="journal article" date="2016" name="Nat. Commun.">
        <title>Thousands of microbial genomes shed light on interconnected biogeochemical processes in an aquifer system.</title>
        <authorList>
            <person name="Anantharaman K."/>
            <person name="Brown C.T."/>
            <person name="Hug L.A."/>
            <person name="Sharon I."/>
            <person name="Castelle C.J."/>
            <person name="Probst A.J."/>
            <person name="Thomas B.C."/>
            <person name="Singh A."/>
            <person name="Wilkins M.J."/>
            <person name="Karaoz U."/>
            <person name="Brodie E.L."/>
            <person name="Williams K.H."/>
            <person name="Hubbard S.S."/>
            <person name="Banfield J.F."/>
        </authorList>
    </citation>
    <scope>NUCLEOTIDE SEQUENCE [LARGE SCALE GENOMIC DNA]</scope>
</reference>
<evidence type="ECO:0000256" key="1">
    <source>
        <dbReference type="PIRSR" id="PIRSR000390-1"/>
    </source>
</evidence>
<dbReference type="Pfam" id="PF01041">
    <property type="entry name" value="DegT_DnrJ_EryC1"/>
    <property type="match status" value="1"/>
</dbReference>
<evidence type="ECO:0000256" key="3">
    <source>
        <dbReference type="RuleBase" id="RU004508"/>
    </source>
</evidence>
<comment type="caution">
    <text evidence="4">The sequence shown here is derived from an EMBL/GenBank/DDBJ whole genome shotgun (WGS) entry which is preliminary data.</text>
</comment>
<keyword evidence="2 3" id="KW-0663">Pyridoxal phosphate</keyword>
<dbReference type="InterPro" id="IPR015421">
    <property type="entry name" value="PyrdxlP-dep_Trfase_major"/>
</dbReference>
<dbReference type="Gene3D" id="3.90.1150.10">
    <property type="entry name" value="Aspartate Aminotransferase, domain 1"/>
    <property type="match status" value="1"/>
</dbReference>
<dbReference type="PANTHER" id="PTHR30244">
    <property type="entry name" value="TRANSAMINASE"/>
    <property type="match status" value="1"/>
</dbReference>
<dbReference type="AlphaFoldDB" id="A0A1F6W1X7"/>
<feature type="active site" description="Proton acceptor" evidence="1">
    <location>
        <position position="170"/>
    </location>
</feature>
<evidence type="ECO:0008006" key="6">
    <source>
        <dbReference type="Google" id="ProtNLM"/>
    </source>
</evidence>
<dbReference type="InterPro" id="IPR000653">
    <property type="entry name" value="DegT/StrS_aminotransferase"/>
</dbReference>